<protein>
    <submittedName>
        <fullName evidence="3">Site-specific DNA-methyltransferase (Adenine-specific)</fullName>
        <ecNumber evidence="3">2.1.1.72</ecNumber>
    </submittedName>
</protein>
<keyword evidence="4" id="KW-1185">Reference proteome</keyword>
<evidence type="ECO:0000259" key="1">
    <source>
        <dbReference type="Pfam" id="PF02384"/>
    </source>
</evidence>
<dbReference type="Proteomes" id="UP000823486">
    <property type="component" value="Unassembled WGS sequence"/>
</dbReference>
<keyword evidence="3" id="KW-0489">Methyltransferase</keyword>
<keyword evidence="3" id="KW-0808">Transferase</keyword>
<dbReference type="EC" id="2.1.1.72" evidence="3"/>
<feature type="domain" description="YtxK-like N-terminal helical" evidence="2">
    <location>
        <begin position="8"/>
        <end position="87"/>
    </location>
</feature>
<accession>A0ABS2QIH0</accession>
<reference evidence="3 4" key="1">
    <citation type="submission" date="2021-01" db="EMBL/GenBank/DDBJ databases">
        <title>Genomic Encyclopedia of Type Strains, Phase IV (KMG-IV): sequencing the most valuable type-strain genomes for metagenomic binning, comparative biology and taxonomic classification.</title>
        <authorList>
            <person name="Goeker M."/>
        </authorList>
    </citation>
    <scope>NUCLEOTIDE SEQUENCE [LARGE SCALE GENOMIC DNA]</scope>
    <source>
        <strain evidence="3 4">DSM 105482</strain>
    </source>
</reference>
<dbReference type="InterPro" id="IPR052933">
    <property type="entry name" value="DNA_Protect_Modify"/>
</dbReference>
<dbReference type="Gene3D" id="3.40.50.150">
    <property type="entry name" value="Vaccinia Virus protein VP39"/>
    <property type="match status" value="1"/>
</dbReference>
<dbReference type="PIRSF" id="PIRSF026567">
    <property type="entry name" value="Adenine_mtase_bact_prd"/>
    <property type="match status" value="1"/>
</dbReference>
<dbReference type="InterPro" id="IPR048375">
    <property type="entry name" value="YtxK-like_N"/>
</dbReference>
<dbReference type="SUPFAM" id="SSF53335">
    <property type="entry name" value="S-adenosyl-L-methionine-dependent methyltransferases"/>
    <property type="match status" value="1"/>
</dbReference>
<dbReference type="Pfam" id="PF21106">
    <property type="entry name" value="YtxK_like"/>
    <property type="match status" value="1"/>
</dbReference>
<sequence length="331" mass="37354">MNSISKVEKLFNLFNETAVILQEELPSSYLEALAETGENIFHGDVLQDELSEMTKKRLLKQYNSLQLKSYSHEDVRKGFQLAILKGMQENVQPNHQMTPDAVGMFVSYIMDKFMEGKKHYTLLDPVVGTGNLLFTILNNQAHRNIDSFGVDIDDLLIRLAYVGANLQEQSVQLYNQDSLEPLLIDPVDAVVCDLPVGYYPNDVRAAEYELKSDKGHSYAHHLLIEKSMNHVKKGGFLFLVIPNSLFETEEAPKLNAFITEQAYIQGLIQLPQSMFKSKAAAKSIFVLQKKAEGVTAPKNALLAELPKFSNVDAMQSMMKNINSWFTEQKSK</sequence>
<dbReference type="InterPro" id="IPR016843">
    <property type="entry name" value="S-AdoMet-dep_Ade-MeTrfase_prd"/>
</dbReference>
<dbReference type="RefSeq" id="WP_204543212.1">
    <property type="nucleotide sequence ID" value="NZ_JAFBFI010000009.1"/>
</dbReference>
<feature type="domain" description="DNA methylase adenine-specific" evidence="1">
    <location>
        <begin position="98"/>
        <end position="296"/>
    </location>
</feature>
<evidence type="ECO:0000259" key="2">
    <source>
        <dbReference type="Pfam" id="PF21106"/>
    </source>
</evidence>
<dbReference type="Pfam" id="PF02384">
    <property type="entry name" value="N6_Mtase"/>
    <property type="match status" value="1"/>
</dbReference>
<organism evidence="3 4">
    <name type="scientific">Peribacillus deserti</name>
    <dbReference type="NCBI Taxonomy" id="673318"/>
    <lineage>
        <taxon>Bacteria</taxon>
        <taxon>Bacillati</taxon>
        <taxon>Bacillota</taxon>
        <taxon>Bacilli</taxon>
        <taxon>Bacillales</taxon>
        <taxon>Bacillaceae</taxon>
        <taxon>Peribacillus</taxon>
    </lineage>
</organism>
<dbReference type="InterPro" id="IPR003356">
    <property type="entry name" value="DNA_methylase_A-5"/>
</dbReference>
<gene>
    <name evidence="3" type="ORF">JOC77_002323</name>
</gene>
<dbReference type="InterPro" id="IPR029063">
    <property type="entry name" value="SAM-dependent_MTases_sf"/>
</dbReference>
<comment type="caution">
    <text evidence="3">The sequence shown here is derived from an EMBL/GenBank/DDBJ whole genome shotgun (WGS) entry which is preliminary data.</text>
</comment>
<dbReference type="GO" id="GO:0032259">
    <property type="term" value="P:methylation"/>
    <property type="evidence" value="ECO:0007669"/>
    <property type="project" value="UniProtKB-KW"/>
</dbReference>
<dbReference type="GO" id="GO:0009007">
    <property type="term" value="F:site-specific DNA-methyltransferase (adenine-specific) activity"/>
    <property type="evidence" value="ECO:0007669"/>
    <property type="project" value="UniProtKB-EC"/>
</dbReference>
<evidence type="ECO:0000313" key="3">
    <source>
        <dbReference type="EMBL" id="MBM7692892.1"/>
    </source>
</evidence>
<dbReference type="CDD" id="cd02440">
    <property type="entry name" value="AdoMet_MTases"/>
    <property type="match status" value="1"/>
</dbReference>
<evidence type="ECO:0000313" key="4">
    <source>
        <dbReference type="Proteomes" id="UP000823486"/>
    </source>
</evidence>
<dbReference type="PANTHER" id="PTHR41313">
    <property type="entry name" value="ADENINE-SPECIFIC METHYLTRANSFERASE"/>
    <property type="match status" value="1"/>
</dbReference>
<name>A0ABS2QIH0_9BACI</name>
<dbReference type="Gene3D" id="1.10.150.470">
    <property type="match status" value="1"/>
</dbReference>
<dbReference type="EMBL" id="JAFBFI010000009">
    <property type="protein sequence ID" value="MBM7692892.1"/>
    <property type="molecule type" value="Genomic_DNA"/>
</dbReference>
<dbReference type="PANTHER" id="PTHR41313:SF1">
    <property type="entry name" value="DNA METHYLASE ADENINE-SPECIFIC DOMAIN-CONTAINING PROTEIN"/>
    <property type="match status" value="1"/>
</dbReference>
<proteinExistence type="predicted"/>